<dbReference type="HOGENOM" id="CLU_1068778_0_0_6"/>
<evidence type="ECO:0000313" key="1">
    <source>
        <dbReference type="EMBL" id="AEF99382.1"/>
    </source>
</evidence>
<accession>G0A789</accession>
<dbReference type="KEGG" id="mmt:Metme_0944"/>
<protein>
    <submittedName>
        <fullName evidence="1">Uncharacterized protein</fullName>
    </submittedName>
</protein>
<dbReference type="Proteomes" id="UP000008888">
    <property type="component" value="Chromosome"/>
</dbReference>
<sequence>MFFIATQVSSGQSFGETLARFGLTPPAQISALSHAHNAHLRINGRPPAPGTRTVQTVELIVPIDVRLSVAEFRPVINLIDGLRPRPVGESGPPTLTHGVSIRITRNLEAGVGLNWIQTVRKLNNPDSSAPLEFVDVGHNGLPFDEQPPPGQAPRREMSDVPCGPVAPAAGRGVDFTATTTLAVLDRGRIVLAAGKTWGFSIGTARTLPAGVQVRQPRDASAADFANQLRILRAGINQFRQATGGGLNYLLPPRPNTILLP</sequence>
<name>G0A789_METMM</name>
<dbReference type="AlphaFoldDB" id="G0A789"/>
<proteinExistence type="predicted"/>
<reference evidence="2" key="3">
    <citation type="submission" date="2011-05" db="EMBL/GenBank/DDBJ databases">
        <title>Complete sequence of Methylomonas methanica MC09.</title>
        <authorList>
            <consortium name="US DOE Joint Genome Institute"/>
            <person name="Lucas S."/>
            <person name="Han J."/>
            <person name="Lapidus A."/>
            <person name="Cheng J.-F."/>
            <person name="Goodwin L."/>
            <person name="Pitluck S."/>
            <person name="Peters L."/>
            <person name="Mikhailova N."/>
            <person name="Teshima H."/>
            <person name="Han C."/>
            <person name="Tapia R."/>
            <person name="Land M."/>
            <person name="Hauser L."/>
            <person name="Kyrpides N."/>
            <person name="Ivanova N."/>
            <person name="Pagani I."/>
            <person name="Stein L."/>
            <person name="Woyke T."/>
        </authorList>
    </citation>
    <scope>NUCLEOTIDE SEQUENCE [LARGE SCALE GENOMIC DNA]</scope>
    <source>
        <strain evidence="2">MC09</strain>
    </source>
</reference>
<keyword evidence="2" id="KW-1185">Reference proteome</keyword>
<reference key="2">
    <citation type="submission" date="2011-05" db="EMBL/GenBank/DDBJ databases">
        <title>Complete genome sequence of the aerobic marine methanotroph Methylomonas methanica MC09.</title>
        <authorList>
            <person name="Boden R."/>
            <person name="Cunliffe M."/>
            <person name="Scanlan J."/>
            <person name="Moussard H."/>
            <person name="Kits K.D."/>
            <person name="Klotz M."/>
            <person name="Jetten M."/>
            <person name="Vuilleumier S."/>
            <person name="Han J."/>
            <person name="Peters L."/>
            <person name="Mikhailova N."/>
            <person name="Teshima H."/>
            <person name="Tapia R."/>
            <person name="Kyrpides N."/>
            <person name="Ivanova N."/>
            <person name="Pagani I."/>
            <person name="Cheng J.-F."/>
            <person name="Goodwin L."/>
            <person name="Han C."/>
            <person name="Hauser L."/>
            <person name="Land M."/>
            <person name="Lapidus A."/>
            <person name="Lucas S."/>
            <person name="Pitluck S."/>
            <person name="Woyke T."/>
            <person name="Stein L.Y."/>
            <person name="Murrell C."/>
        </authorList>
    </citation>
    <scope>NUCLEOTIDE SEQUENCE</scope>
    <source>
        <strain>MC09</strain>
    </source>
</reference>
<evidence type="ECO:0000313" key="2">
    <source>
        <dbReference type="Proteomes" id="UP000008888"/>
    </source>
</evidence>
<organism evidence="1 2">
    <name type="scientific">Methylomonas methanica (strain DSM 25384 / MC09)</name>
    <dbReference type="NCBI Taxonomy" id="857087"/>
    <lineage>
        <taxon>Bacteria</taxon>
        <taxon>Pseudomonadati</taxon>
        <taxon>Pseudomonadota</taxon>
        <taxon>Gammaproteobacteria</taxon>
        <taxon>Methylococcales</taxon>
        <taxon>Methylococcaceae</taxon>
        <taxon>Methylomonas</taxon>
    </lineage>
</organism>
<dbReference type="STRING" id="857087.Metme_0944"/>
<reference evidence="1 2" key="1">
    <citation type="journal article" date="2011" name="J. Bacteriol.">
        <title>Complete Genome Sequence of the Aerobic Marine Methanotroph Methylomonas methanica MC09.</title>
        <authorList>
            <person name="Boden R."/>
            <person name="Cunliffe M."/>
            <person name="Scanlan J."/>
            <person name="Moussard H."/>
            <person name="Kits K.D."/>
            <person name="Klotz M.G."/>
            <person name="Jetten M.S."/>
            <person name="Vuilleumier S."/>
            <person name="Han J."/>
            <person name="Peters L."/>
            <person name="Mikhailova N."/>
            <person name="Teshima H."/>
            <person name="Tapia R."/>
            <person name="Kyrpides N."/>
            <person name="Ivanova N."/>
            <person name="Pagani I."/>
            <person name="Cheng J.F."/>
            <person name="Goodwin L."/>
            <person name="Han C."/>
            <person name="Hauser L."/>
            <person name="Land M.L."/>
            <person name="Lapidus A."/>
            <person name="Lucas S."/>
            <person name="Pitluck S."/>
            <person name="Woyke T."/>
            <person name="Stein L."/>
            <person name="Murrell J.C."/>
        </authorList>
    </citation>
    <scope>NUCLEOTIDE SEQUENCE [LARGE SCALE GENOMIC DNA]</scope>
    <source>
        <strain evidence="1 2">MC09</strain>
    </source>
</reference>
<gene>
    <name evidence="1" type="ordered locus">Metme_0944</name>
</gene>
<dbReference type="EMBL" id="CP002738">
    <property type="protein sequence ID" value="AEF99382.1"/>
    <property type="molecule type" value="Genomic_DNA"/>
</dbReference>
<dbReference type="RefSeq" id="WP_013817649.1">
    <property type="nucleotide sequence ID" value="NC_015572.1"/>
</dbReference>